<accession>A0A6A6S3J6</accession>
<name>A0A6A6S3J6_9PLEO</name>
<sequence length="418" mass="48340">MPKRPALTSDDIPIAKRTRGAKVRQATIAAAAAAIPITQTSPFFRHLSVDVRRNIYDFLYGSLPPLSYNDDQDHCRGLILSCKEAYVELSEAAGRHLKLFAEDFFQQHGTKYPDTKLRLYKPIPFREGWAALRNITISVPYSFLERKIKDPDNGDYSCYIFDVMHQGVYEEIWRLLWNQPFDKVTFHVTDPDASTPSGPDMITKYREAIQKLHNTLEMMDWLIGCEWLEFQDGLDMKKWETKWDADFQPPKRADYDSADDFRFARVQWKRLGDREERKAIVQRWLGYINGGDTGELKAGILTKQICFAWNFLASGEPSPDKLLGQKHTYSPEHAEELRKVDMLRTLKYDKLWPHRYEVSGADGLVGEIGMAHPRRWQLASEEASEWDSMWLFYDVAEDVESAGIGSDIVKVEKEQGRK</sequence>
<dbReference type="Proteomes" id="UP000799753">
    <property type="component" value="Unassembled WGS sequence"/>
</dbReference>
<dbReference type="EMBL" id="MU006782">
    <property type="protein sequence ID" value="KAF2642120.1"/>
    <property type="molecule type" value="Genomic_DNA"/>
</dbReference>
<gene>
    <name evidence="1" type="ORF">P280DRAFT_541701</name>
</gene>
<evidence type="ECO:0000313" key="1">
    <source>
        <dbReference type="EMBL" id="KAF2642120.1"/>
    </source>
</evidence>
<protein>
    <submittedName>
        <fullName evidence="1">Uncharacterized protein</fullName>
    </submittedName>
</protein>
<dbReference type="AlphaFoldDB" id="A0A6A6S3J6"/>
<dbReference type="OrthoDB" id="3691215at2759"/>
<reference evidence="1" key="1">
    <citation type="journal article" date="2020" name="Stud. Mycol.">
        <title>101 Dothideomycetes genomes: a test case for predicting lifestyles and emergence of pathogens.</title>
        <authorList>
            <person name="Haridas S."/>
            <person name="Albert R."/>
            <person name="Binder M."/>
            <person name="Bloem J."/>
            <person name="Labutti K."/>
            <person name="Salamov A."/>
            <person name="Andreopoulos B."/>
            <person name="Baker S."/>
            <person name="Barry K."/>
            <person name="Bills G."/>
            <person name="Bluhm B."/>
            <person name="Cannon C."/>
            <person name="Castanera R."/>
            <person name="Culley D."/>
            <person name="Daum C."/>
            <person name="Ezra D."/>
            <person name="Gonzalez J."/>
            <person name="Henrissat B."/>
            <person name="Kuo A."/>
            <person name="Liang C."/>
            <person name="Lipzen A."/>
            <person name="Lutzoni F."/>
            <person name="Magnuson J."/>
            <person name="Mondo S."/>
            <person name="Nolan M."/>
            <person name="Ohm R."/>
            <person name="Pangilinan J."/>
            <person name="Park H.-J."/>
            <person name="Ramirez L."/>
            <person name="Alfaro M."/>
            <person name="Sun H."/>
            <person name="Tritt A."/>
            <person name="Yoshinaga Y."/>
            <person name="Zwiers L.-H."/>
            <person name="Turgeon B."/>
            <person name="Goodwin S."/>
            <person name="Spatafora J."/>
            <person name="Crous P."/>
            <person name="Grigoriev I."/>
        </authorList>
    </citation>
    <scope>NUCLEOTIDE SEQUENCE</scope>
    <source>
        <strain evidence="1">CBS 473.64</strain>
    </source>
</reference>
<organism evidence="1 2">
    <name type="scientific">Massarina eburnea CBS 473.64</name>
    <dbReference type="NCBI Taxonomy" id="1395130"/>
    <lineage>
        <taxon>Eukaryota</taxon>
        <taxon>Fungi</taxon>
        <taxon>Dikarya</taxon>
        <taxon>Ascomycota</taxon>
        <taxon>Pezizomycotina</taxon>
        <taxon>Dothideomycetes</taxon>
        <taxon>Pleosporomycetidae</taxon>
        <taxon>Pleosporales</taxon>
        <taxon>Massarineae</taxon>
        <taxon>Massarinaceae</taxon>
        <taxon>Massarina</taxon>
    </lineage>
</organism>
<evidence type="ECO:0000313" key="2">
    <source>
        <dbReference type="Proteomes" id="UP000799753"/>
    </source>
</evidence>
<proteinExistence type="predicted"/>
<keyword evidence="2" id="KW-1185">Reference proteome</keyword>